<keyword evidence="2" id="KW-0812">Transmembrane</keyword>
<dbReference type="PANTHER" id="PTHR17384">
    <property type="entry name" value="P-SELECTIN GLYCOPROTEIN LIGAND-1"/>
    <property type="match status" value="1"/>
</dbReference>
<dbReference type="AlphaFoldDB" id="A0A096M8G8"/>
<feature type="compositionally biased region" description="Low complexity" evidence="1">
    <location>
        <begin position="54"/>
        <end position="69"/>
    </location>
</feature>
<feature type="region of interest" description="Disordered" evidence="1">
    <location>
        <begin position="46"/>
        <end position="166"/>
    </location>
</feature>
<dbReference type="eggNOG" id="ENOG502S8ZU">
    <property type="taxonomic scope" value="Eukaryota"/>
</dbReference>
<evidence type="ECO:0000256" key="1">
    <source>
        <dbReference type="SAM" id="MobiDB-lite"/>
    </source>
</evidence>
<dbReference type="Pfam" id="PF05399">
    <property type="entry name" value="EVI2A"/>
    <property type="match status" value="1"/>
</dbReference>
<feature type="compositionally biased region" description="Low complexity" evidence="1">
    <location>
        <begin position="88"/>
        <end position="120"/>
    </location>
</feature>
<dbReference type="Ensembl" id="ENSPFOT00000029858.1">
    <property type="protein sequence ID" value="ENSPFOP00000027709.1"/>
    <property type="gene ID" value="ENSPFOG00000023144.1"/>
</dbReference>
<feature type="compositionally biased region" description="Low complexity" evidence="1">
    <location>
        <begin position="140"/>
        <end position="151"/>
    </location>
</feature>
<evidence type="ECO:0008006" key="5">
    <source>
        <dbReference type="Google" id="ProtNLM"/>
    </source>
</evidence>
<reference evidence="3" key="3">
    <citation type="submission" date="2025-09" db="UniProtKB">
        <authorList>
            <consortium name="Ensembl"/>
        </authorList>
    </citation>
    <scope>IDENTIFICATION</scope>
</reference>
<keyword evidence="2" id="KW-1133">Transmembrane helix</keyword>
<keyword evidence="4" id="KW-1185">Reference proteome</keyword>
<keyword evidence="2" id="KW-0472">Membrane</keyword>
<evidence type="ECO:0000313" key="3">
    <source>
        <dbReference type="Ensembl" id="ENSPFOP00000027709.1"/>
    </source>
</evidence>
<dbReference type="EMBL" id="AYCK01001095">
    <property type="status" value="NOT_ANNOTATED_CDS"/>
    <property type="molecule type" value="Genomic_DNA"/>
</dbReference>
<protein>
    <recommendedName>
        <fullName evidence="5">Selectin P ligand</fullName>
    </recommendedName>
</protein>
<sequence length="266" mass="28061">NSPASATEVEARTLTAVTKIFVTLFINRTCPHVSAEAVNQTTDHLPHTSASSFTNTTAPATHPATTSASFVSTQNSTSVTGFRPEVPSTTSMDNSTQSTSTSSGPTTSVPTSVSTSTDYSNTTANSTSPAGALIPHIVGSTTRSTPSTTKPPCEPSKDSSSSKVPPCSIRSVEKQCLIVIAVLAIVATVFIVSTIVLCIKLSDRKYKVRKRQQDTEMMCISSLLPDRSHTYTRQRNPVSNGVLVYPAGGDSDEEIGDNLTLSSFLP</sequence>
<reference evidence="4" key="1">
    <citation type="submission" date="2013-10" db="EMBL/GenBank/DDBJ databases">
        <authorList>
            <person name="Schartl M."/>
            <person name="Warren W."/>
        </authorList>
    </citation>
    <scope>NUCLEOTIDE SEQUENCE [LARGE SCALE GENOMIC DNA]</scope>
    <source>
        <strain evidence="4">female</strain>
    </source>
</reference>
<dbReference type="OMA" id="PCEASKG"/>
<proteinExistence type="predicted"/>
<feature type="compositionally biased region" description="Polar residues" evidence="1">
    <location>
        <begin position="70"/>
        <end position="80"/>
    </location>
</feature>
<reference evidence="3" key="2">
    <citation type="submission" date="2025-08" db="UniProtKB">
        <authorList>
            <consortium name="Ensembl"/>
        </authorList>
    </citation>
    <scope>IDENTIFICATION</scope>
</reference>
<dbReference type="InterPro" id="IPR026195">
    <property type="entry name" value="PSGL-1"/>
</dbReference>
<dbReference type="GO" id="GO:0005886">
    <property type="term" value="C:plasma membrane"/>
    <property type="evidence" value="ECO:0007669"/>
    <property type="project" value="TreeGrafter"/>
</dbReference>
<organism evidence="3 4">
    <name type="scientific">Poecilia formosa</name>
    <name type="common">Amazon molly</name>
    <name type="synonym">Limia formosa</name>
    <dbReference type="NCBI Taxonomy" id="48698"/>
    <lineage>
        <taxon>Eukaryota</taxon>
        <taxon>Metazoa</taxon>
        <taxon>Chordata</taxon>
        <taxon>Craniata</taxon>
        <taxon>Vertebrata</taxon>
        <taxon>Euteleostomi</taxon>
        <taxon>Actinopterygii</taxon>
        <taxon>Neopterygii</taxon>
        <taxon>Teleostei</taxon>
        <taxon>Neoteleostei</taxon>
        <taxon>Acanthomorphata</taxon>
        <taxon>Ovalentaria</taxon>
        <taxon>Atherinomorphae</taxon>
        <taxon>Cyprinodontiformes</taxon>
        <taxon>Poeciliidae</taxon>
        <taxon>Poeciliinae</taxon>
        <taxon>Poecilia</taxon>
    </lineage>
</organism>
<dbReference type="InterPro" id="IPR008608">
    <property type="entry name" value="Ectropic_vir_integratn_site_2A"/>
</dbReference>
<evidence type="ECO:0000313" key="4">
    <source>
        <dbReference type="Proteomes" id="UP000028760"/>
    </source>
</evidence>
<accession>A0A096M8G8</accession>
<dbReference type="STRING" id="48698.ENSPFOP00000027709"/>
<dbReference type="GeneTree" id="ENSGT00940000170719"/>
<dbReference type="GO" id="GO:0050901">
    <property type="term" value="P:leukocyte tethering or rolling"/>
    <property type="evidence" value="ECO:0007669"/>
    <property type="project" value="TreeGrafter"/>
</dbReference>
<evidence type="ECO:0000256" key="2">
    <source>
        <dbReference type="SAM" id="Phobius"/>
    </source>
</evidence>
<feature type="transmembrane region" description="Helical" evidence="2">
    <location>
        <begin position="177"/>
        <end position="201"/>
    </location>
</feature>
<name>A0A096M8G8_POEFO</name>
<dbReference type="PANTHER" id="PTHR17384:SF7">
    <property type="entry name" value="P-SELECTIN GLYCOPROTEIN LIGAND 1"/>
    <property type="match status" value="1"/>
</dbReference>
<dbReference type="Proteomes" id="UP000028760">
    <property type="component" value="Unassembled WGS sequence"/>
</dbReference>